<dbReference type="InterPro" id="IPR011852">
    <property type="entry name" value="TRAP_TAXI"/>
</dbReference>
<dbReference type="RefSeq" id="WP_279249738.1">
    <property type="nucleotide sequence ID" value="NZ_SHNO01000001.1"/>
</dbReference>
<keyword evidence="3" id="KW-1185">Reference proteome</keyword>
<gene>
    <name evidence="2" type="ORF">EYC82_11785</name>
</gene>
<organism evidence="2 3">
    <name type="scientific">Candidatus Marimicrobium litorale</name>
    <dbReference type="NCBI Taxonomy" id="2518991"/>
    <lineage>
        <taxon>Bacteria</taxon>
        <taxon>Pseudomonadati</taxon>
        <taxon>Pseudomonadota</taxon>
        <taxon>Gammaproteobacteria</taxon>
        <taxon>Cellvibrionales</taxon>
        <taxon>Halieaceae</taxon>
        <taxon>Marimicrobium</taxon>
    </lineage>
</organism>
<dbReference type="Gene3D" id="3.40.190.10">
    <property type="entry name" value="Periplasmic binding protein-like II"/>
    <property type="match status" value="1"/>
</dbReference>
<evidence type="ECO:0000313" key="2">
    <source>
        <dbReference type="EMBL" id="MCX2978036.1"/>
    </source>
</evidence>
<name>A0ABT3T6Y2_9GAMM</name>
<feature type="signal peptide" evidence="1">
    <location>
        <begin position="1"/>
        <end position="23"/>
    </location>
</feature>
<dbReference type="SUPFAM" id="SSF53850">
    <property type="entry name" value="Periplasmic binding protein-like II"/>
    <property type="match status" value="1"/>
</dbReference>
<dbReference type="EMBL" id="SHNO01000001">
    <property type="protein sequence ID" value="MCX2978036.1"/>
    <property type="molecule type" value="Genomic_DNA"/>
</dbReference>
<feature type="chain" id="PRO_5046037078" description="TRAP transporter solute receptor, TAXI family" evidence="1">
    <location>
        <begin position="24"/>
        <end position="290"/>
    </location>
</feature>
<dbReference type="Proteomes" id="UP001143304">
    <property type="component" value="Unassembled WGS sequence"/>
</dbReference>
<comment type="caution">
    <text evidence="2">The sequence shown here is derived from an EMBL/GenBank/DDBJ whole genome shotgun (WGS) entry which is preliminary data.</text>
</comment>
<dbReference type="PANTHER" id="PTHR42941:SF1">
    <property type="entry name" value="SLL1037 PROTEIN"/>
    <property type="match status" value="1"/>
</dbReference>
<protein>
    <recommendedName>
        <fullName evidence="4">TRAP transporter solute receptor, TAXI family</fullName>
    </recommendedName>
</protein>
<proteinExistence type="predicted"/>
<keyword evidence="1" id="KW-0732">Signal</keyword>
<sequence>MHGFTGKVFLAFAVFCGSATVPAESLAPPAIILSSGIPGGGYWNAGARIKEVAMSELGLAVENMASRGSRDNLQKLMDMDSPVSLAFVQADVVQYYLNTEANEVVNHLELIENVGEECVFIITGKESEIRDDADLEQAENLRLGIASADSGIALTFDYLSSRLAGLPNITVRYGDTLPLMKQLNDPGAPVDAVMTVHRPRELSPEVEYALSNPSDYRFVDLGGGRLPEELWYGRKVYRPMQLAMPGAEQPVNTICVLGLLLANKYKLSLAQRNRLSELADYHWMKVYVTR</sequence>
<evidence type="ECO:0000313" key="3">
    <source>
        <dbReference type="Proteomes" id="UP001143304"/>
    </source>
</evidence>
<reference evidence="2" key="1">
    <citation type="submission" date="2019-02" db="EMBL/GenBank/DDBJ databases">
        <authorList>
            <person name="Li S.-H."/>
        </authorList>
    </citation>
    <scope>NUCLEOTIDE SEQUENCE</scope>
    <source>
        <strain evidence="2">IMCC11814</strain>
    </source>
</reference>
<dbReference type="PANTHER" id="PTHR42941">
    <property type="entry name" value="SLL1037 PROTEIN"/>
    <property type="match status" value="1"/>
</dbReference>
<accession>A0ABT3T6Y2</accession>
<evidence type="ECO:0000256" key="1">
    <source>
        <dbReference type="SAM" id="SignalP"/>
    </source>
</evidence>
<evidence type="ECO:0008006" key="4">
    <source>
        <dbReference type="Google" id="ProtNLM"/>
    </source>
</evidence>